<dbReference type="PANTHER" id="PTHR23514:SF6">
    <property type="entry name" value="MAJOR FACILITATOR SUPERFAMILY (MFS) PROFILE DOMAIN-CONTAINING PROTEIN"/>
    <property type="match status" value="1"/>
</dbReference>
<evidence type="ECO:0000256" key="3">
    <source>
        <dbReference type="ARBA" id="ARBA00022989"/>
    </source>
</evidence>
<dbReference type="Proteomes" id="UP001322138">
    <property type="component" value="Unassembled WGS sequence"/>
</dbReference>
<feature type="compositionally biased region" description="Low complexity" evidence="5">
    <location>
        <begin position="1"/>
        <end position="16"/>
    </location>
</feature>
<dbReference type="SUPFAM" id="SSF103473">
    <property type="entry name" value="MFS general substrate transporter"/>
    <property type="match status" value="1"/>
</dbReference>
<sequence length="526" mass="57110">MADNATAAAMANTGQQPPGPPAPAALDDITPAPAPDAFQTSTANLTPPNNNDDLEKQTPIITTTPINPAPLINPDVNHYRIAALSLASLTAGLTDASVGPLIEPMKHFHSLPDDKLISLLWVAQAVGFILGAALISPLRSLKPFLNHDNITLLSANILVFLSYLPFSCSAPLPAIVITFLPLGFGNSFNLAIGNVYCGSLRRKATFYLGVTHACYGLGATIGPLIATRMIVQTRLDYGQFYSIPLCLSLINSMLLFWAFREHPVVAPPAAGTMEEGNAAAVATEARRPNPGEWLRSHLPADTKLVVFAALFIFCYQGAEVSNAGWITEYLHHRHPASQEKMDTYGYTMTGFWGGVTLGRMVLTPLGELWPGGNKVFVYFLILLCTGFQLLIWLLKGGIVASGLSVAFVGFFIGPGYPCAMRVVMKMLDENEIRRPPFGRVDKEAKAAAMGVISAFGMTGGAVVPYVIGNLNRPVGRWVLHPIVLGLYALMLLLWFFLPVARWKKSAWKQRPIHRFVDAVLTFWQSL</sequence>
<comment type="subcellular location">
    <subcellularLocation>
        <location evidence="1">Membrane</location>
        <topology evidence="1">Multi-pass membrane protein</topology>
    </subcellularLocation>
</comment>
<evidence type="ECO:0000256" key="1">
    <source>
        <dbReference type="ARBA" id="ARBA00004141"/>
    </source>
</evidence>
<feature type="transmembrane region" description="Helical" evidence="6">
    <location>
        <begin position="172"/>
        <end position="192"/>
    </location>
</feature>
<evidence type="ECO:0008006" key="9">
    <source>
        <dbReference type="Google" id="ProtNLM"/>
    </source>
</evidence>
<keyword evidence="2 6" id="KW-0812">Transmembrane</keyword>
<feature type="region of interest" description="Disordered" evidence="5">
    <location>
        <begin position="1"/>
        <end position="56"/>
    </location>
</feature>
<evidence type="ECO:0000256" key="4">
    <source>
        <dbReference type="ARBA" id="ARBA00023136"/>
    </source>
</evidence>
<dbReference type="RefSeq" id="XP_062729976.1">
    <property type="nucleotide sequence ID" value="XM_062873061.1"/>
</dbReference>
<feature type="transmembrane region" description="Helical" evidence="6">
    <location>
        <begin position="238"/>
        <end position="259"/>
    </location>
</feature>
<feature type="transmembrane region" description="Helical" evidence="6">
    <location>
        <begin position="375"/>
        <end position="394"/>
    </location>
</feature>
<dbReference type="Gene3D" id="1.20.1250.20">
    <property type="entry name" value="MFS general substrate transporter like domains"/>
    <property type="match status" value="2"/>
</dbReference>
<gene>
    <name evidence="7" type="ORF">QC761_0097700</name>
</gene>
<dbReference type="EMBL" id="JAFFGZ010000008">
    <property type="protein sequence ID" value="KAK4641000.1"/>
    <property type="molecule type" value="Genomic_DNA"/>
</dbReference>
<comment type="caution">
    <text evidence="7">The sequence shown here is derived from an EMBL/GenBank/DDBJ whole genome shotgun (WGS) entry which is preliminary data.</text>
</comment>
<feature type="transmembrane region" description="Helical" evidence="6">
    <location>
        <begin position="304"/>
        <end position="324"/>
    </location>
</feature>
<proteinExistence type="predicted"/>
<evidence type="ECO:0000256" key="5">
    <source>
        <dbReference type="SAM" id="MobiDB-lite"/>
    </source>
</evidence>
<evidence type="ECO:0000256" key="6">
    <source>
        <dbReference type="SAM" id="Phobius"/>
    </source>
</evidence>
<name>A0ABR0FD91_9PEZI</name>
<feature type="transmembrane region" description="Helical" evidence="6">
    <location>
        <begin position="444"/>
        <end position="467"/>
    </location>
</feature>
<evidence type="ECO:0000313" key="7">
    <source>
        <dbReference type="EMBL" id="KAK4641000.1"/>
    </source>
</evidence>
<dbReference type="GeneID" id="87892426"/>
<feature type="transmembrane region" description="Helical" evidence="6">
    <location>
        <begin position="344"/>
        <end position="363"/>
    </location>
</feature>
<dbReference type="InterPro" id="IPR036259">
    <property type="entry name" value="MFS_trans_sf"/>
</dbReference>
<keyword evidence="4 6" id="KW-0472">Membrane</keyword>
<feature type="transmembrane region" description="Helical" evidence="6">
    <location>
        <begin position="400"/>
        <end position="423"/>
    </location>
</feature>
<organism evidence="7 8">
    <name type="scientific">Podospora bellae-mahoneyi</name>
    <dbReference type="NCBI Taxonomy" id="2093777"/>
    <lineage>
        <taxon>Eukaryota</taxon>
        <taxon>Fungi</taxon>
        <taxon>Dikarya</taxon>
        <taxon>Ascomycota</taxon>
        <taxon>Pezizomycotina</taxon>
        <taxon>Sordariomycetes</taxon>
        <taxon>Sordariomycetidae</taxon>
        <taxon>Sordariales</taxon>
        <taxon>Podosporaceae</taxon>
        <taxon>Podospora</taxon>
    </lineage>
</organism>
<evidence type="ECO:0000313" key="8">
    <source>
        <dbReference type="Proteomes" id="UP001322138"/>
    </source>
</evidence>
<keyword evidence="8" id="KW-1185">Reference proteome</keyword>
<dbReference type="InterPro" id="IPR051788">
    <property type="entry name" value="MFS_Transporter"/>
</dbReference>
<feature type="transmembrane region" description="Helical" evidence="6">
    <location>
        <begin position="116"/>
        <end position="138"/>
    </location>
</feature>
<dbReference type="PANTHER" id="PTHR23514">
    <property type="entry name" value="BYPASS OF STOP CODON PROTEIN 6"/>
    <property type="match status" value="1"/>
</dbReference>
<feature type="compositionally biased region" description="Polar residues" evidence="5">
    <location>
        <begin position="38"/>
        <end position="51"/>
    </location>
</feature>
<keyword evidence="3 6" id="KW-1133">Transmembrane helix</keyword>
<protein>
    <recommendedName>
        <fullName evidence="9">Major facilitator superfamily (MFS) profile domain-containing protein</fullName>
    </recommendedName>
</protein>
<accession>A0ABR0FD91</accession>
<feature type="transmembrane region" description="Helical" evidence="6">
    <location>
        <begin position="479"/>
        <end position="500"/>
    </location>
</feature>
<evidence type="ECO:0000256" key="2">
    <source>
        <dbReference type="ARBA" id="ARBA00022692"/>
    </source>
</evidence>
<reference evidence="7 8" key="1">
    <citation type="journal article" date="2023" name="bioRxiv">
        <title>High-quality genome assemblies of four members of thePodospora anserinaspecies complex.</title>
        <authorList>
            <person name="Ament-Velasquez S.L."/>
            <person name="Vogan A.A."/>
            <person name="Wallerman O."/>
            <person name="Hartmann F."/>
            <person name="Gautier V."/>
            <person name="Silar P."/>
            <person name="Giraud T."/>
            <person name="Johannesson H."/>
        </authorList>
    </citation>
    <scope>NUCLEOTIDE SEQUENCE [LARGE SCALE GENOMIC DNA]</scope>
    <source>
        <strain evidence="7 8">CBS 112042</strain>
    </source>
</reference>
<dbReference type="Pfam" id="PF07690">
    <property type="entry name" value="MFS_1"/>
    <property type="match status" value="1"/>
</dbReference>
<feature type="transmembrane region" description="Helical" evidence="6">
    <location>
        <begin position="204"/>
        <end position="226"/>
    </location>
</feature>
<dbReference type="InterPro" id="IPR011701">
    <property type="entry name" value="MFS"/>
</dbReference>